<evidence type="ECO:0000256" key="4">
    <source>
        <dbReference type="ARBA" id="ARBA00022692"/>
    </source>
</evidence>
<organism evidence="9 10">
    <name type="scientific">Cohaesibacter gelatinilyticus</name>
    <dbReference type="NCBI Taxonomy" id="372072"/>
    <lineage>
        <taxon>Bacteria</taxon>
        <taxon>Pseudomonadati</taxon>
        <taxon>Pseudomonadota</taxon>
        <taxon>Alphaproteobacteria</taxon>
        <taxon>Hyphomicrobiales</taxon>
        <taxon>Cohaesibacteraceae</taxon>
    </lineage>
</organism>
<feature type="transmembrane region" description="Helical" evidence="7">
    <location>
        <begin position="211"/>
        <end position="232"/>
    </location>
</feature>
<dbReference type="GO" id="GO:0005886">
    <property type="term" value="C:plasma membrane"/>
    <property type="evidence" value="ECO:0007669"/>
    <property type="project" value="UniProtKB-SubCell"/>
</dbReference>
<dbReference type="NCBIfam" id="TIGR00786">
    <property type="entry name" value="dctM"/>
    <property type="match status" value="1"/>
</dbReference>
<keyword evidence="3 7" id="KW-0997">Cell inner membrane</keyword>
<proteinExistence type="inferred from homology"/>
<dbReference type="OrthoDB" id="7374726at2"/>
<keyword evidence="7" id="KW-0813">Transport</keyword>
<comment type="similarity">
    <text evidence="7">Belongs to the TRAP transporter large permease family.</text>
</comment>
<dbReference type="EMBL" id="OBEL01000007">
    <property type="protein sequence ID" value="SNZ21178.1"/>
    <property type="molecule type" value="Genomic_DNA"/>
</dbReference>
<dbReference type="GO" id="GO:0022857">
    <property type="term" value="F:transmembrane transporter activity"/>
    <property type="evidence" value="ECO:0007669"/>
    <property type="project" value="UniProtKB-UniRule"/>
</dbReference>
<reference evidence="9 10" key="1">
    <citation type="submission" date="2017-09" db="EMBL/GenBank/DDBJ databases">
        <authorList>
            <person name="Ehlers B."/>
            <person name="Leendertz F.H."/>
        </authorList>
    </citation>
    <scope>NUCLEOTIDE SEQUENCE [LARGE SCALE GENOMIC DNA]</scope>
    <source>
        <strain evidence="9 10">DSM 18289</strain>
    </source>
</reference>
<evidence type="ECO:0000256" key="7">
    <source>
        <dbReference type="RuleBase" id="RU369079"/>
    </source>
</evidence>
<dbReference type="InterPro" id="IPR004681">
    <property type="entry name" value="TRAP_DctM"/>
</dbReference>
<feature type="transmembrane region" description="Helical" evidence="7">
    <location>
        <begin position="275"/>
        <end position="291"/>
    </location>
</feature>
<sequence length="420" mass="44542">MAWIVVLLLLMLILIGTPIGFALMISAAIAMAISDIDLIMAPIQMFSGANKVVLLAIPLFIFMGELMGATSISERIISLARALVGWMRGGLAHVNVVTSMFMAEMSGSAVADAAVMSKIFVPSMEKQGYPKSFAAAVTATSATLGIIIPPSIPMVLYGVTTNTSIKDLFVAGIIPGLLLGGAFMVTSYIFARKEGHPVDERFEMKRLNKAFIGALVPLLIPVLVVGGLIGGFVTPTEAATLGVVAALLYGWPIRRDLNLKAVYELGSITVRQTSVVMMIIAGSAVLGQFLANEQIPQQIASGLGGLTESFVLRMLLINVFLLFLGMFLHASAAIIVVVPMLLPLAQEMGIDPVHFGVIVCLNLGIGQQTPPVASVLLTVCSVTGLKVENVMGYCKWFILAMFVTLMIVAFIPQTATWLGG</sequence>
<keyword evidence="6 7" id="KW-0472">Membrane</keyword>
<keyword evidence="4 7" id="KW-0812">Transmembrane</keyword>
<dbReference type="PANTHER" id="PTHR33362">
    <property type="entry name" value="SIALIC ACID TRAP TRANSPORTER PERMEASE PROTEIN SIAT-RELATED"/>
    <property type="match status" value="1"/>
</dbReference>
<dbReference type="AlphaFoldDB" id="A0A285PIC3"/>
<evidence type="ECO:0000313" key="10">
    <source>
        <dbReference type="Proteomes" id="UP000219439"/>
    </source>
</evidence>
<name>A0A285PIC3_9HYPH</name>
<gene>
    <name evidence="9" type="ORF">SAMN06265368_4295</name>
</gene>
<dbReference type="Proteomes" id="UP000219439">
    <property type="component" value="Unassembled WGS sequence"/>
</dbReference>
<keyword evidence="5 7" id="KW-1133">Transmembrane helix</keyword>
<dbReference type="RefSeq" id="WP_097155561.1">
    <property type="nucleotide sequence ID" value="NZ_OBEL01000007.1"/>
</dbReference>
<comment type="function">
    <text evidence="7">Part of the tripartite ATP-independent periplasmic (TRAP) transport system.</text>
</comment>
<dbReference type="Pfam" id="PF06808">
    <property type="entry name" value="DctM"/>
    <property type="match status" value="1"/>
</dbReference>
<feature type="transmembrane region" description="Helical" evidence="7">
    <location>
        <begin position="311"/>
        <end position="338"/>
    </location>
</feature>
<comment type="subunit">
    <text evidence="7">The complex comprises the extracytoplasmic solute receptor protein and the two transmembrane proteins.</text>
</comment>
<keyword evidence="2" id="KW-1003">Cell membrane</keyword>
<feature type="transmembrane region" description="Helical" evidence="7">
    <location>
        <begin position="396"/>
        <end position="418"/>
    </location>
</feature>
<accession>A0A285PIC3</accession>
<protein>
    <recommendedName>
        <fullName evidence="7">TRAP transporter large permease protein</fullName>
    </recommendedName>
</protein>
<evidence type="ECO:0000256" key="1">
    <source>
        <dbReference type="ARBA" id="ARBA00004429"/>
    </source>
</evidence>
<evidence type="ECO:0000259" key="8">
    <source>
        <dbReference type="Pfam" id="PF06808"/>
    </source>
</evidence>
<feature type="transmembrane region" description="Helical" evidence="7">
    <location>
        <begin position="133"/>
        <end position="156"/>
    </location>
</feature>
<evidence type="ECO:0000256" key="5">
    <source>
        <dbReference type="ARBA" id="ARBA00022989"/>
    </source>
</evidence>
<comment type="subcellular location">
    <subcellularLocation>
        <location evidence="1 7">Cell inner membrane</location>
        <topology evidence="1 7">Multi-pass membrane protein</topology>
    </subcellularLocation>
</comment>
<comment type="caution">
    <text evidence="7">Lacks conserved residue(s) required for the propagation of feature annotation.</text>
</comment>
<evidence type="ECO:0000256" key="6">
    <source>
        <dbReference type="ARBA" id="ARBA00023136"/>
    </source>
</evidence>
<dbReference type="InterPro" id="IPR010656">
    <property type="entry name" value="DctM"/>
</dbReference>
<evidence type="ECO:0000256" key="3">
    <source>
        <dbReference type="ARBA" id="ARBA00022519"/>
    </source>
</evidence>
<keyword evidence="10" id="KW-1185">Reference proteome</keyword>
<dbReference type="PIRSF" id="PIRSF006066">
    <property type="entry name" value="HI0050"/>
    <property type="match status" value="1"/>
</dbReference>
<feature type="transmembrane region" description="Helical" evidence="7">
    <location>
        <begin position="168"/>
        <end position="190"/>
    </location>
</feature>
<evidence type="ECO:0000313" key="9">
    <source>
        <dbReference type="EMBL" id="SNZ21178.1"/>
    </source>
</evidence>
<feature type="transmembrane region" description="Helical" evidence="7">
    <location>
        <begin position="42"/>
        <end position="64"/>
    </location>
</feature>
<feature type="transmembrane region" description="Helical" evidence="7">
    <location>
        <begin position="100"/>
        <end position="121"/>
    </location>
</feature>
<feature type="domain" description="TRAP C4-dicarboxylate transport system permease DctM subunit" evidence="8">
    <location>
        <begin position="7"/>
        <end position="413"/>
    </location>
</feature>
<evidence type="ECO:0000256" key="2">
    <source>
        <dbReference type="ARBA" id="ARBA00022475"/>
    </source>
</evidence>